<dbReference type="CDD" id="cd13399">
    <property type="entry name" value="Slt35-like"/>
    <property type="match status" value="1"/>
</dbReference>
<feature type="domain" description="Transglycosylase SLT" evidence="3">
    <location>
        <begin position="59"/>
        <end position="360"/>
    </location>
</feature>
<dbReference type="SUPFAM" id="SSF53955">
    <property type="entry name" value="Lysozyme-like"/>
    <property type="match status" value="1"/>
</dbReference>
<feature type="signal peptide" evidence="2">
    <location>
        <begin position="1"/>
        <end position="25"/>
    </location>
</feature>
<dbReference type="HOGENOM" id="CLU_035402_1_1_4"/>
<reference evidence="4" key="1">
    <citation type="submission" date="2011-10" db="EMBL/GenBank/DDBJ databases">
        <title>The Genome Sequence of Oxalobacter formigenes HOxBLS.</title>
        <authorList>
            <consortium name="The Broad Institute Genome Sequencing Platform"/>
            <person name="Earl A."/>
            <person name="Ward D."/>
            <person name="Feldgarden M."/>
            <person name="Gevers D."/>
            <person name="Allison M.J."/>
            <person name="Humphrey S."/>
            <person name="Young S.K."/>
            <person name="Zeng Q."/>
            <person name="Gargeya S."/>
            <person name="Fitzgerald M."/>
            <person name="Haas B."/>
            <person name="Abouelleil A."/>
            <person name="Alvarado L."/>
            <person name="Arachchi H.M."/>
            <person name="Berlin A."/>
            <person name="Brown A."/>
            <person name="Chapman S.B."/>
            <person name="Chen Z."/>
            <person name="Dunbar C."/>
            <person name="Freedman E."/>
            <person name="Gearin G."/>
            <person name="Goldberg J."/>
            <person name="Griggs A."/>
            <person name="Gujja S."/>
            <person name="Heiman D."/>
            <person name="Howarth C."/>
            <person name="Larson L."/>
            <person name="Lui A."/>
            <person name="MacDonald P.J.P."/>
            <person name="Montmayeur A."/>
            <person name="Murphy C."/>
            <person name="Neiman D."/>
            <person name="Pearson M."/>
            <person name="Priest M."/>
            <person name="Roberts A."/>
            <person name="Saif S."/>
            <person name="Shea T."/>
            <person name="Shenoy N."/>
            <person name="Sisk P."/>
            <person name="Stolte C."/>
            <person name="Sykes S."/>
            <person name="Wortman J."/>
            <person name="Nusbaum C."/>
            <person name="Birren B."/>
        </authorList>
    </citation>
    <scope>NUCLEOTIDE SEQUENCE [LARGE SCALE GENOMIC DNA]</scope>
    <source>
        <strain evidence="4">HOxBLS</strain>
    </source>
</reference>
<dbReference type="eggNOG" id="COG2951">
    <property type="taxonomic scope" value="Bacteria"/>
</dbReference>
<keyword evidence="2" id="KW-0732">Signal</keyword>
<dbReference type="EMBL" id="ACDP02000002">
    <property type="protein sequence ID" value="EEO28528.1"/>
    <property type="molecule type" value="Genomic_DNA"/>
</dbReference>
<dbReference type="GO" id="GO:0009253">
    <property type="term" value="P:peptidoglycan catabolic process"/>
    <property type="evidence" value="ECO:0007669"/>
    <property type="project" value="TreeGrafter"/>
</dbReference>
<dbReference type="NCBIfam" id="TIGR02282">
    <property type="entry name" value="MltB"/>
    <property type="match status" value="1"/>
</dbReference>
<dbReference type="FunFam" id="1.10.8.350:FF:000001">
    <property type="entry name" value="Lytic murein transglycosylase B"/>
    <property type="match status" value="1"/>
</dbReference>
<evidence type="ECO:0000259" key="3">
    <source>
        <dbReference type="Pfam" id="PF13406"/>
    </source>
</evidence>
<feature type="active site" evidence="1">
    <location>
        <position position="156"/>
    </location>
</feature>
<dbReference type="InterPro" id="IPR023346">
    <property type="entry name" value="Lysozyme-like_dom_sf"/>
</dbReference>
<organism evidence="4 5">
    <name type="scientific">Oxalobacter paraformigenes</name>
    <dbReference type="NCBI Taxonomy" id="556268"/>
    <lineage>
        <taxon>Bacteria</taxon>
        <taxon>Pseudomonadati</taxon>
        <taxon>Pseudomonadota</taxon>
        <taxon>Betaproteobacteria</taxon>
        <taxon>Burkholderiales</taxon>
        <taxon>Oxalobacteraceae</taxon>
        <taxon>Oxalobacter</taxon>
    </lineage>
</organism>
<evidence type="ECO:0000256" key="1">
    <source>
        <dbReference type="PIRSR" id="PIRSR611757-1"/>
    </source>
</evidence>
<dbReference type="InterPro" id="IPR043426">
    <property type="entry name" value="MltB-like"/>
</dbReference>
<evidence type="ECO:0000256" key="2">
    <source>
        <dbReference type="SAM" id="SignalP"/>
    </source>
</evidence>
<proteinExistence type="predicted"/>
<dbReference type="CAZy" id="GH103">
    <property type="family name" value="Glycoside Hydrolase Family 103"/>
</dbReference>
<dbReference type="InterPro" id="IPR031304">
    <property type="entry name" value="SLT_2"/>
</dbReference>
<dbReference type="AlphaFoldDB" id="C3X5P2"/>
<dbReference type="PANTHER" id="PTHR30163:SF9">
    <property type="entry name" value="MEMBRANE-BOUND LYTIC MUREIN TRANSGLYCOSYLASE B"/>
    <property type="match status" value="1"/>
</dbReference>
<evidence type="ECO:0000313" key="5">
    <source>
        <dbReference type="Proteomes" id="UP000003973"/>
    </source>
</evidence>
<feature type="chain" id="PRO_5002934133" evidence="2">
    <location>
        <begin position="26"/>
        <end position="373"/>
    </location>
</feature>
<name>C3X5P2_9BURK</name>
<dbReference type="PANTHER" id="PTHR30163">
    <property type="entry name" value="MEMBRANE-BOUND LYTIC MUREIN TRANSGLYCOSYLASE B"/>
    <property type="match status" value="1"/>
</dbReference>
<dbReference type="RefSeq" id="WP_005878295.1">
    <property type="nucleotide sequence ID" value="NZ_CABMNL010000001.1"/>
</dbReference>
<dbReference type="Gene3D" id="1.10.8.350">
    <property type="entry name" value="Bacterial muramidase"/>
    <property type="match status" value="1"/>
</dbReference>
<evidence type="ECO:0000313" key="4">
    <source>
        <dbReference type="EMBL" id="EEO28528.1"/>
    </source>
</evidence>
<dbReference type="Gene3D" id="1.10.530.10">
    <property type="match status" value="1"/>
</dbReference>
<keyword evidence="5" id="KW-1185">Reference proteome</keyword>
<sequence length="373" mass="41882">MPIIFRIKTAGLFFFLVFLFPLVCAGETAGADSKAPACSCPLSLPETDNGNAPDKSLSFSENAKQFINEFSEKYRFDKTRLTCLFDQVEINSTAIRLMTPAGKKNRNWQAYRRKMIEPARIATGIRFWRQYEKSLELAEKQFGVPPHIIVGILGIESVYGRNTGHFRTLDTLATLAFDYPEAANQTARKAFFRQELENLLLLAHETGSDPMSWHGSYAGAIGFPQFMPGSIRQYAVDFDGDGKIDLENSAIDAIGSVANFLLQHGWKEKMPIAFPVRAAFDCAIPETLFNQGLRATFTIGQLNRQCIISDLATENGLRFGLIDLPNESLPDEYWIGTDNFFAITHYNRSYFYAMSVVLLGREIHKEIQAAINP</sequence>
<accession>C3X5P2</accession>
<dbReference type="InterPro" id="IPR011757">
    <property type="entry name" value="Lytic_transglycosylase_MltB"/>
</dbReference>
<comment type="caution">
    <text evidence="4">The sequence shown here is derived from an EMBL/GenBank/DDBJ whole genome shotgun (WGS) entry which is preliminary data.</text>
</comment>
<dbReference type="Proteomes" id="UP000003973">
    <property type="component" value="Unassembled WGS sequence"/>
</dbReference>
<dbReference type="GO" id="GO:0008933">
    <property type="term" value="F:peptidoglycan lytic transglycosylase activity"/>
    <property type="evidence" value="ECO:0007669"/>
    <property type="project" value="TreeGrafter"/>
</dbReference>
<protein>
    <submittedName>
        <fullName evidence="4">Lytic murein transglycosylase B</fullName>
    </submittedName>
</protein>
<dbReference type="Pfam" id="PF13406">
    <property type="entry name" value="SLT_2"/>
    <property type="match status" value="1"/>
</dbReference>
<gene>
    <name evidence="4" type="ORF">OFAG_01681</name>
</gene>